<feature type="region of interest" description="Disordered" evidence="2">
    <location>
        <begin position="250"/>
        <end position="294"/>
    </location>
</feature>
<gene>
    <name evidence="3" type="ORF">fugu_014561</name>
</gene>
<feature type="coiled-coil region" evidence="1">
    <location>
        <begin position="71"/>
        <end position="170"/>
    </location>
</feature>
<dbReference type="InterPro" id="IPR052639">
    <property type="entry name" value="TRAIP_ubiq-protein_ligase"/>
</dbReference>
<feature type="region of interest" description="Disordered" evidence="2">
    <location>
        <begin position="931"/>
        <end position="968"/>
    </location>
</feature>
<evidence type="ECO:0008006" key="5">
    <source>
        <dbReference type="Google" id="ProtNLM"/>
    </source>
</evidence>
<feature type="region of interest" description="Disordered" evidence="2">
    <location>
        <begin position="194"/>
        <end position="228"/>
    </location>
</feature>
<dbReference type="Proteomes" id="UP000516260">
    <property type="component" value="Chromosome 15"/>
</dbReference>
<organism evidence="3 4">
    <name type="scientific">Takifugu bimaculatus</name>
    <dbReference type="NCBI Taxonomy" id="433685"/>
    <lineage>
        <taxon>Eukaryota</taxon>
        <taxon>Metazoa</taxon>
        <taxon>Chordata</taxon>
        <taxon>Craniata</taxon>
        <taxon>Vertebrata</taxon>
        <taxon>Euteleostomi</taxon>
        <taxon>Actinopterygii</taxon>
        <taxon>Neopterygii</taxon>
        <taxon>Teleostei</taxon>
        <taxon>Neoteleostei</taxon>
        <taxon>Acanthomorphata</taxon>
        <taxon>Eupercaria</taxon>
        <taxon>Tetraodontiformes</taxon>
        <taxon>Tetradontoidea</taxon>
        <taxon>Tetraodontidae</taxon>
        <taxon>Takifugu</taxon>
    </lineage>
</organism>
<evidence type="ECO:0000313" key="4">
    <source>
        <dbReference type="Proteomes" id="UP000516260"/>
    </source>
</evidence>
<evidence type="ECO:0000256" key="2">
    <source>
        <dbReference type="SAM" id="MobiDB-lite"/>
    </source>
</evidence>
<feature type="compositionally biased region" description="Polar residues" evidence="2">
    <location>
        <begin position="202"/>
        <end position="214"/>
    </location>
</feature>
<dbReference type="GO" id="GO:0005634">
    <property type="term" value="C:nucleus"/>
    <property type="evidence" value="ECO:0007669"/>
    <property type="project" value="TreeGrafter"/>
</dbReference>
<dbReference type="GO" id="GO:0016567">
    <property type="term" value="P:protein ubiquitination"/>
    <property type="evidence" value="ECO:0007669"/>
    <property type="project" value="TreeGrafter"/>
</dbReference>
<keyword evidence="4" id="KW-1185">Reference proteome</keyword>
<feature type="compositionally biased region" description="Pro residues" evidence="2">
    <location>
        <begin position="935"/>
        <end position="950"/>
    </location>
</feature>
<dbReference type="PANTHER" id="PTHR46569">
    <property type="entry name" value="E3 UBIQUITIN-PROTEIN LIGASE TRAIP"/>
    <property type="match status" value="1"/>
</dbReference>
<reference evidence="3 4" key="1">
    <citation type="submission" date="2019-04" db="EMBL/GenBank/DDBJ databases">
        <title>The sequence and de novo assembly of Takifugu bimaculatus genome using PacBio and Hi-C technologies.</title>
        <authorList>
            <person name="Xu P."/>
            <person name="Liu B."/>
            <person name="Zhou Z."/>
        </authorList>
    </citation>
    <scope>NUCLEOTIDE SEQUENCE [LARGE SCALE GENOMIC DNA]</scope>
    <source>
        <strain evidence="3">TB-2018</strain>
        <tissue evidence="3">Muscle</tissue>
    </source>
</reference>
<dbReference type="EMBL" id="SWLE01000007">
    <property type="protein sequence ID" value="TNM98315.1"/>
    <property type="molecule type" value="Genomic_DNA"/>
</dbReference>
<dbReference type="GO" id="GO:0031297">
    <property type="term" value="P:replication fork processing"/>
    <property type="evidence" value="ECO:0007669"/>
    <property type="project" value="TreeGrafter"/>
</dbReference>
<dbReference type="AlphaFoldDB" id="A0A4Z2C1L0"/>
<dbReference type="GO" id="GO:0090734">
    <property type="term" value="C:site of DNA damage"/>
    <property type="evidence" value="ECO:0007669"/>
    <property type="project" value="TreeGrafter"/>
</dbReference>
<comment type="caution">
    <text evidence="3">The sequence shown here is derived from an EMBL/GenBank/DDBJ whole genome shotgun (WGS) entry which is preliminary data.</text>
</comment>
<accession>A0A4Z2C1L0</accession>
<evidence type="ECO:0000256" key="1">
    <source>
        <dbReference type="SAM" id="Coils"/>
    </source>
</evidence>
<keyword evidence="1" id="KW-0175">Coiled coil</keyword>
<dbReference type="GO" id="GO:0061630">
    <property type="term" value="F:ubiquitin protein ligase activity"/>
    <property type="evidence" value="ECO:0007669"/>
    <property type="project" value="TreeGrafter"/>
</dbReference>
<dbReference type="PANTHER" id="PTHR46569:SF1">
    <property type="entry name" value="E3 UBIQUITIN-PROTEIN LIGASE RFWD3-RELATED"/>
    <property type="match status" value="1"/>
</dbReference>
<evidence type="ECO:0000313" key="3">
    <source>
        <dbReference type="EMBL" id="TNM98315.1"/>
    </source>
</evidence>
<name>A0A4Z2C1L0_9TELE</name>
<feature type="compositionally biased region" description="Polar residues" evidence="2">
    <location>
        <begin position="958"/>
        <end position="968"/>
    </location>
</feature>
<protein>
    <recommendedName>
        <fullName evidence="5">Epidermal growth factor receptor substrate 15</fullName>
    </recommendedName>
</protein>
<proteinExistence type="predicted"/>
<feature type="region of interest" description="Disordered" evidence="2">
    <location>
        <begin position="1"/>
        <end position="23"/>
    </location>
</feature>
<sequence length="968" mass="108052">MEEPAVQQEKIEGMWEGGQNGGKADWKNERSLSSFLKHSCFLCWSSSKETDAVETDERVITKAAEIRELGNALAMEKLDLQEQQSDRLELEETLVKMETQKEKLIQQIKTIRQLCYNESQQILSLQADEMQKESQVEEYERELARARWRLKKLREEVKQAKRKVDEAGERNDPLQESIRESYEEILQEERTLCSLSRGAVTPDSQLDESASPADTTEDDSLPIRPWGRSQSLPAYADLIMRASSFGNNLASTREEADDSGSSSSKMDRSYIEDDPEERELTNEVGTEGVKEKSITNANPLSHMDFYQADPFPHCQNEHDIFHEDLFPKTDSSDGFASDPFKGSDPFAADILFPTLNIHTNEGVANNGDEGDTSVSCAENRASTGTQCFESEFPDEDSDIEISYSREDLDTIGAVEESHGFKPIQSSSEELGGHPIYQWRSQGQYSVESDPNGYELDLSAISLPSDIEEQSLASTDGNAKGKEQDLSGVSVLSEPVINEPSWMTNFEQTHDTDSSNGAKWVCNVEEELDNSAVPQNSLQSETLFIKTGCELDSELTIDLNYEQTTNSSFDPYGFKLSPEHSHHTLLDPDEEELIPQFSGNEIVFVSEPSPSQPDADDFSYSPHPYVFDTTSTEMTQDSDPYGFKLSPEPENQEDLELYGHNDLEKMDICTFDRVLEVLEAQNPKDQHMNENCSQSDQELLDLFGNGNREVMASSDNVELIYENQEILDLCSYDNPEVVGPYDNNTIDKLTEPGNCSPENQEVLDLDSHINSEFQDFSIAENPEVLISHSDSNREVCENYKDVLSLGHHDNQEVLEFVSKDIFPEANNNQCVVESKVSVSSTSNSSDSEVDSKDHLGLGLDSSICTSNRANTNTADSIHMDVSSIPPTQDLNTSNAPISHNLLEGDLGSVFGAGGYIGCPDVADDLEPLERRQACPVPEPVRPIRPVRPPRPSLRAKEPGQSQTQNIDLK</sequence>